<proteinExistence type="predicted"/>
<dbReference type="AlphaFoldDB" id="A0A8X6FSX7"/>
<sequence>MFLPDFALSGGRTCSAAPTMRPPLTCPSGTNRIYHMGPPPPSGDVLAPFNSGGEACLMAISVRHVTRQLVTLDPWTVHLSVRWIASSGPIGHADRHKLKGLFVGMLFG</sequence>
<evidence type="ECO:0000313" key="1">
    <source>
        <dbReference type="EMBL" id="GFQ87702.1"/>
    </source>
</evidence>
<organism evidence="1 2">
    <name type="scientific">Trichonephila clavata</name>
    <name type="common">Joro spider</name>
    <name type="synonym">Nephila clavata</name>
    <dbReference type="NCBI Taxonomy" id="2740835"/>
    <lineage>
        <taxon>Eukaryota</taxon>
        <taxon>Metazoa</taxon>
        <taxon>Ecdysozoa</taxon>
        <taxon>Arthropoda</taxon>
        <taxon>Chelicerata</taxon>
        <taxon>Arachnida</taxon>
        <taxon>Araneae</taxon>
        <taxon>Araneomorphae</taxon>
        <taxon>Entelegynae</taxon>
        <taxon>Araneoidea</taxon>
        <taxon>Nephilidae</taxon>
        <taxon>Trichonephila</taxon>
    </lineage>
</organism>
<reference evidence="1" key="1">
    <citation type="submission" date="2020-07" db="EMBL/GenBank/DDBJ databases">
        <title>Multicomponent nature underlies the extraordinary mechanical properties of spider dragline silk.</title>
        <authorList>
            <person name="Kono N."/>
            <person name="Nakamura H."/>
            <person name="Mori M."/>
            <person name="Yoshida Y."/>
            <person name="Ohtoshi R."/>
            <person name="Malay A.D."/>
            <person name="Moran D.A.P."/>
            <person name="Tomita M."/>
            <person name="Numata K."/>
            <person name="Arakawa K."/>
        </authorList>
    </citation>
    <scope>NUCLEOTIDE SEQUENCE</scope>
</reference>
<evidence type="ECO:0000313" key="2">
    <source>
        <dbReference type="Proteomes" id="UP000887116"/>
    </source>
</evidence>
<gene>
    <name evidence="1" type="ORF">TNCT_527971</name>
</gene>
<protein>
    <submittedName>
        <fullName evidence="1">Uncharacterized protein</fullName>
    </submittedName>
</protein>
<name>A0A8X6FSX7_TRICU</name>
<keyword evidence="2" id="KW-1185">Reference proteome</keyword>
<comment type="caution">
    <text evidence="1">The sequence shown here is derived from an EMBL/GenBank/DDBJ whole genome shotgun (WGS) entry which is preliminary data.</text>
</comment>
<dbReference type="EMBL" id="BMAO01033196">
    <property type="protein sequence ID" value="GFQ87702.1"/>
    <property type="molecule type" value="Genomic_DNA"/>
</dbReference>
<dbReference type="OrthoDB" id="10272214at2759"/>
<accession>A0A8X6FSX7</accession>
<dbReference type="Proteomes" id="UP000887116">
    <property type="component" value="Unassembled WGS sequence"/>
</dbReference>